<dbReference type="AlphaFoldDB" id="A0A2A3Z0C8"/>
<dbReference type="SUPFAM" id="SSF51735">
    <property type="entry name" value="NAD(P)-binding Rossmann-fold domains"/>
    <property type="match status" value="1"/>
</dbReference>
<organism evidence="3 4">
    <name type="scientific">Brevibacterium aurantiacum</name>
    <dbReference type="NCBI Taxonomy" id="273384"/>
    <lineage>
        <taxon>Bacteria</taxon>
        <taxon>Bacillati</taxon>
        <taxon>Actinomycetota</taxon>
        <taxon>Actinomycetes</taxon>
        <taxon>Micrococcales</taxon>
        <taxon>Brevibacteriaceae</taxon>
        <taxon>Brevibacterium</taxon>
    </lineage>
</organism>
<dbReference type="InterPro" id="IPR002347">
    <property type="entry name" value="SDR_fam"/>
</dbReference>
<comment type="caution">
    <text evidence="3">The sequence shown here is derived from an EMBL/GenBank/DDBJ whole genome shotgun (WGS) entry which is preliminary data.</text>
</comment>
<gene>
    <name evidence="3" type="ORF">CIK64_15365</name>
</gene>
<dbReference type="Proteomes" id="UP000217564">
    <property type="component" value="Unassembled WGS sequence"/>
</dbReference>
<sequence>MGLCFASGLLTQGARVIAVDIKDGVQQDSNNIPGRTATDGTIEYKVADVSSQNQVQRLASEVAEKYGAIDVWVNNAGLFPQSNISSVSDEQLHRTFGVNVDGVFFGAQAASEFMKPGSSIVNMASVAASRVRPGRAIYSATKAAVKNLTNSLAVEFGHLGIRVNALAPGFINTEMTNWVHETPGAMEKALSSIPLGRIGEPDEVLKAMLFLISNSASYVTGHTLSVDGGSLHG</sequence>
<dbReference type="PANTHER" id="PTHR43639">
    <property type="entry name" value="OXIDOREDUCTASE, SHORT-CHAIN DEHYDROGENASE/REDUCTASE FAMILY (AFU_ORTHOLOGUE AFUA_5G02870)"/>
    <property type="match status" value="1"/>
</dbReference>
<dbReference type="PRINTS" id="PR00080">
    <property type="entry name" value="SDRFAMILY"/>
</dbReference>
<dbReference type="InterPro" id="IPR036291">
    <property type="entry name" value="NAD(P)-bd_dom_sf"/>
</dbReference>
<dbReference type="GO" id="GO:0016491">
    <property type="term" value="F:oxidoreductase activity"/>
    <property type="evidence" value="ECO:0007669"/>
    <property type="project" value="UniProtKB-KW"/>
</dbReference>
<dbReference type="Pfam" id="PF13561">
    <property type="entry name" value="adh_short_C2"/>
    <property type="match status" value="1"/>
</dbReference>
<proteinExistence type="inferred from homology"/>
<dbReference type="PANTHER" id="PTHR43639:SF1">
    <property type="entry name" value="SHORT-CHAIN DEHYDROGENASE_REDUCTASE FAMILY PROTEIN"/>
    <property type="match status" value="1"/>
</dbReference>
<evidence type="ECO:0000256" key="2">
    <source>
        <dbReference type="ARBA" id="ARBA00023002"/>
    </source>
</evidence>
<dbReference type="Gene3D" id="3.40.50.720">
    <property type="entry name" value="NAD(P)-binding Rossmann-like Domain"/>
    <property type="match status" value="1"/>
</dbReference>
<dbReference type="InterPro" id="IPR020904">
    <property type="entry name" value="Sc_DH/Rdtase_CS"/>
</dbReference>
<dbReference type="FunFam" id="3.40.50.720:FF:000084">
    <property type="entry name" value="Short-chain dehydrogenase reductase"/>
    <property type="match status" value="1"/>
</dbReference>
<evidence type="ECO:0000256" key="1">
    <source>
        <dbReference type="ARBA" id="ARBA00006484"/>
    </source>
</evidence>
<dbReference type="PROSITE" id="PS00061">
    <property type="entry name" value="ADH_SHORT"/>
    <property type="match status" value="1"/>
</dbReference>
<reference evidence="3 4" key="1">
    <citation type="journal article" date="2017" name="Elife">
        <title>Extensive horizontal gene transfer in cheese-associated bacteria.</title>
        <authorList>
            <person name="Bonham K.S."/>
            <person name="Wolfe B.E."/>
            <person name="Dutton R.J."/>
        </authorList>
    </citation>
    <scope>NUCLEOTIDE SEQUENCE [LARGE SCALE GENOMIC DNA]</scope>
    <source>
        <strain evidence="3 4">947_7</strain>
    </source>
</reference>
<accession>A0A2A3Z0C8</accession>
<protein>
    <submittedName>
        <fullName evidence="3">Uncharacterized protein</fullName>
    </submittedName>
</protein>
<dbReference type="CDD" id="cd05233">
    <property type="entry name" value="SDR_c"/>
    <property type="match status" value="1"/>
</dbReference>
<name>A0A2A3Z0C8_BREAU</name>
<evidence type="ECO:0000313" key="3">
    <source>
        <dbReference type="EMBL" id="PCC45512.1"/>
    </source>
</evidence>
<dbReference type="PRINTS" id="PR00081">
    <property type="entry name" value="GDHRDH"/>
</dbReference>
<keyword evidence="2" id="KW-0560">Oxidoreductase</keyword>
<dbReference type="EMBL" id="NRGP01000023">
    <property type="protein sequence ID" value="PCC45512.1"/>
    <property type="molecule type" value="Genomic_DNA"/>
</dbReference>
<comment type="similarity">
    <text evidence="1">Belongs to the short-chain dehydrogenases/reductases (SDR) family.</text>
</comment>
<evidence type="ECO:0000313" key="4">
    <source>
        <dbReference type="Proteomes" id="UP000217564"/>
    </source>
</evidence>